<dbReference type="Pfam" id="PF12773">
    <property type="entry name" value="DZR"/>
    <property type="match status" value="1"/>
</dbReference>
<dbReference type="EMBL" id="CP058560">
    <property type="protein sequence ID" value="QUH22387.1"/>
    <property type="molecule type" value="Genomic_DNA"/>
</dbReference>
<proteinExistence type="predicted"/>
<organism evidence="3 4">
    <name type="scientific">Methanobacterium alkalithermotolerans</name>
    <dbReference type="NCBI Taxonomy" id="2731220"/>
    <lineage>
        <taxon>Archaea</taxon>
        <taxon>Methanobacteriati</taxon>
        <taxon>Methanobacteriota</taxon>
        <taxon>Methanomada group</taxon>
        <taxon>Methanobacteria</taxon>
        <taxon>Methanobacteriales</taxon>
        <taxon>Methanobacteriaceae</taxon>
        <taxon>Methanobacterium</taxon>
    </lineage>
</organism>
<sequence>MVLRNLLRDEQGFFIFGPLWFVVLVGIIYFIYSLTRDNPSQQSYQTSNLHNLVLETECPSCGRINPQQARFCINCSHSFLTRTCPQCGTENLSDARYCQECALLLS</sequence>
<reference evidence="3" key="1">
    <citation type="submission" date="2020-07" db="EMBL/GenBank/DDBJ databases">
        <title>Methanobacterium. sp. MethCan genome.</title>
        <authorList>
            <person name="Postec A."/>
            <person name="Quemeneur M."/>
        </authorList>
    </citation>
    <scope>NUCLEOTIDE SEQUENCE</scope>
    <source>
        <strain evidence="3">MethCAN</strain>
    </source>
</reference>
<evidence type="ECO:0000313" key="3">
    <source>
        <dbReference type="EMBL" id="QUH22387.1"/>
    </source>
</evidence>
<dbReference type="InterPro" id="IPR025874">
    <property type="entry name" value="DZR"/>
</dbReference>
<keyword evidence="4" id="KW-1185">Reference proteome</keyword>
<dbReference type="Proteomes" id="UP000681041">
    <property type="component" value="Chromosome"/>
</dbReference>
<feature type="transmembrane region" description="Helical" evidence="1">
    <location>
        <begin position="12"/>
        <end position="32"/>
    </location>
</feature>
<dbReference type="GeneID" id="64819240"/>
<dbReference type="OrthoDB" id="71362at2157"/>
<dbReference type="AlphaFoldDB" id="A0A8T8K347"/>
<keyword evidence="1" id="KW-0812">Transmembrane</keyword>
<evidence type="ECO:0000256" key="1">
    <source>
        <dbReference type="SAM" id="Phobius"/>
    </source>
</evidence>
<dbReference type="KEGG" id="meme:HYG87_00710"/>
<evidence type="ECO:0000259" key="2">
    <source>
        <dbReference type="Pfam" id="PF12773"/>
    </source>
</evidence>
<keyword evidence="1" id="KW-1133">Transmembrane helix</keyword>
<dbReference type="RefSeq" id="WP_211533332.1">
    <property type="nucleotide sequence ID" value="NZ_CP058560.1"/>
</dbReference>
<accession>A0A8T8K347</accession>
<evidence type="ECO:0000313" key="4">
    <source>
        <dbReference type="Proteomes" id="UP000681041"/>
    </source>
</evidence>
<protein>
    <submittedName>
        <fullName evidence="3">Zinc ribbon domain-containing protein</fullName>
    </submittedName>
</protein>
<feature type="domain" description="DZANK-type" evidence="2">
    <location>
        <begin position="58"/>
        <end position="101"/>
    </location>
</feature>
<gene>
    <name evidence="3" type="ORF">HYG87_00710</name>
</gene>
<name>A0A8T8K347_9EURY</name>
<keyword evidence="1" id="KW-0472">Membrane</keyword>